<protein>
    <submittedName>
        <fullName evidence="1">Uncharacterized protein</fullName>
    </submittedName>
</protein>
<accession>A0ACC0JXW4</accession>
<evidence type="ECO:0000313" key="2">
    <source>
        <dbReference type="Proteomes" id="UP001064048"/>
    </source>
</evidence>
<comment type="caution">
    <text evidence="1">The sequence shown here is derived from an EMBL/GenBank/DDBJ whole genome shotgun (WGS) entry which is preliminary data.</text>
</comment>
<organism evidence="1 2">
    <name type="scientific">Choristoneura fumiferana</name>
    <name type="common">Spruce budworm moth</name>
    <name type="synonym">Archips fumiferana</name>
    <dbReference type="NCBI Taxonomy" id="7141"/>
    <lineage>
        <taxon>Eukaryota</taxon>
        <taxon>Metazoa</taxon>
        <taxon>Ecdysozoa</taxon>
        <taxon>Arthropoda</taxon>
        <taxon>Hexapoda</taxon>
        <taxon>Insecta</taxon>
        <taxon>Pterygota</taxon>
        <taxon>Neoptera</taxon>
        <taxon>Endopterygota</taxon>
        <taxon>Lepidoptera</taxon>
        <taxon>Glossata</taxon>
        <taxon>Ditrysia</taxon>
        <taxon>Tortricoidea</taxon>
        <taxon>Tortricidae</taxon>
        <taxon>Tortricinae</taxon>
        <taxon>Choristoneura</taxon>
    </lineage>
</organism>
<proteinExistence type="predicted"/>
<dbReference type="Proteomes" id="UP001064048">
    <property type="component" value="Chromosome 12"/>
</dbReference>
<dbReference type="EMBL" id="CM046112">
    <property type="protein sequence ID" value="KAI8428973.1"/>
    <property type="molecule type" value="Genomic_DNA"/>
</dbReference>
<name>A0ACC0JXW4_CHOFU</name>
<keyword evidence="2" id="KW-1185">Reference proteome</keyword>
<reference evidence="1 2" key="1">
    <citation type="journal article" date="2022" name="Genome Biol. Evol.">
        <title>The Spruce Budworm Genome: Reconstructing the Evolutionary History of Antifreeze Proteins.</title>
        <authorList>
            <person name="Beliveau C."/>
            <person name="Gagne P."/>
            <person name="Picq S."/>
            <person name="Vernygora O."/>
            <person name="Keeling C.I."/>
            <person name="Pinkney K."/>
            <person name="Doucet D."/>
            <person name="Wen F."/>
            <person name="Johnston J.S."/>
            <person name="Maaroufi H."/>
            <person name="Boyle B."/>
            <person name="Laroche J."/>
            <person name="Dewar K."/>
            <person name="Juretic N."/>
            <person name="Blackburn G."/>
            <person name="Nisole A."/>
            <person name="Brunet B."/>
            <person name="Brandao M."/>
            <person name="Lumley L."/>
            <person name="Duan J."/>
            <person name="Quan G."/>
            <person name="Lucarotti C.J."/>
            <person name="Roe A.D."/>
            <person name="Sperling F.A.H."/>
            <person name="Levesque R.C."/>
            <person name="Cusson M."/>
        </authorList>
    </citation>
    <scope>NUCLEOTIDE SEQUENCE [LARGE SCALE GENOMIC DNA]</scope>
    <source>
        <strain evidence="1">Glfc:IPQL:Cfum</strain>
    </source>
</reference>
<evidence type="ECO:0000313" key="1">
    <source>
        <dbReference type="EMBL" id="KAI8428973.1"/>
    </source>
</evidence>
<sequence>MDILKPGTGFMEVLEVECVKNEPVWESSLSEYAPLEDLYADHKVKQELVIVTVKIENGETSEEGLRNCNCKDTALPSVAINKVKHNLSQKDLFQVQNCFVKIQRMILHKEQYICKTCGKTFSRRSIFTYHMRRHLKIKTARKEICNAATNIMKQARIHLKNNTSLKNCDINKPHKCEVCRKQFKIKSQLINHERTHTGEKPYSCSICSRAFSELSNLRKHERSHTGERPFSCKICKRRFAMKCNLLDHIRTHTKERPYSCNFCFNQFRDFTTFTRHKLTHTKDKQFTCDICNHQFTRKYRLINHIHNHSAKKKYACEICSKQFEKKCNLKAHEKQHKENYLCEICDKQFSQIFALKRHLLSHMAVPALGRKERQVSESAEIRPTLFAGGVGDRRTTSRSPNARSVVIPRRSSDLTTGQ</sequence>
<gene>
    <name evidence="1" type="ORF">MSG28_007568</name>
</gene>